<evidence type="ECO:0000256" key="3">
    <source>
        <dbReference type="PROSITE-ProRule" id="PRU00339"/>
    </source>
</evidence>
<dbReference type="SMART" id="SM00271">
    <property type="entry name" value="DnaJ"/>
    <property type="match status" value="1"/>
</dbReference>
<protein>
    <recommendedName>
        <fullName evidence="5">J domain-containing protein</fullName>
    </recommendedName>
</protein>
<dbReference type="PANTHER" id="PTHR45188">
    <property type="entry name" value="DNAJ PROTEIN P58IPK HOMOLOG"/>
    <property type="match status" value="1"/>
</dbReference>
<feature type="repeat" description="TPR" evidence="3">
    <location>
        <begin position="874"/>
        <end position="907"/>
    </location>
</feature>
<evidence type="ECO:0000256" key="2">
    <source>
        <dbReference type="ARBA" id="ARBA00022803"/>
    </source>
</evidence>
<keyword evidence="2 3" id="KW-0802">TPR repeat</keyword>
<feature type="domain" description="J" evidence="5">
    <location>
        <begin position="713"/>
        <end position="784"/>
    </location>
</feature>
<evidence type="ECO:0000256" key="1">
    <source>
        <dbReference type="ARBA" id="ARBA00022737"/>
    </source>
</evidence>
<dbReference type="Proteomes" id="UP001342631">
    <property type="component" value="Unassembled WGS sequence"/>
</dbReference>
<feature type="region of interest" description="Disordered" evidence="4">
    <location>
        <begin position="436"/>
        <end position="552"/>
    </location>
</feature>
<feature type="compositionally biased region" description="Low complexity" evidence="4">
    <location>
        <begin position="658"/>
        <end position="677"/>
    </location>
</feature>
<dbReference type="RefSeq" id="WP_338274597.1">
    <property type="nucleotide sequence ID" value="NZ_BTTX01000001.1"/>
</dbReference>
<dbReference type="SUPFAM" id="SSF48452">
    <property type="entry name" value="TPR-like"/>
    <property type="match status" value="1"/>
</dbReference>
<dbReference type="PROSITE" id="PS50076">
    <property type="entry name" value="DNAJ_2"/>
    <property type="match status" value="1"/>
</dbReference>
<proteinExistence type="predicted"/>
<dbReference type="Gene3D" id="1.10.287.110">
    <property type="entry name" value="DnaJ domain"/>
    <property type="match status" value="1"/>
</dbReference>
<feature type="compositionally biased region" description="Low complexity" evidence="4">
    <location>
        <begin position="139"/>
        <end position="182"/>
    </location>
</feature>
<evidence type="ECO:0000313" key="7">
    <source>
        <dbReference type="Proteomes" id="UP001342631"/>
    </source>
</evidence>
<feature type="compositionally biased region" description="Low complexity" evidence="4">
    <location>
        <begin position="685"/>
        <end position="695"/>
    </location>
</feature>
<dbReference type="PROSITE" id="PS50005">
    <property type="entry name" value="TPR"/>
    <property type="match status" value="1"/>
</dbReference>
<dbReference type="InterPro" id="IPR036869">
    <property type="entry name" value="J_dom_sf"/>
</dbReference>
<dbReference type="PANTHER" id="PTHR45188:SF2">
    <property type="entry name" value="DNAJ HOMOLOG SUBFAMILY C MEMBER 7"/>
    <property type="match status" value="1"/>
</dbReference>
<dbReference type="SUPFAM" id="SSF46565">
    <property type="entry name" value="Chaperone J-domain"/>
    <property type="match status" value="1"/>
</dbReference>
<dbReference type="SMART" id="SM00028">
    <property type="entry name" value="TPR"/>
    <property type="match status" value="2"/>
</dbReference>
<dbReference type="InterPro" id="IPR019734">
    <property type="entry name" value="TPR_rpt"/>
</dbReference>
<accession>A0ABQ6QKM6</accession>
<sequence length="921" mass="91439">MAEGEVRQYWVRNDRGTTWGPLTGPTIELLIDSGSIQGKLQVSSDGLQFAFPWRFPEVRDAFPRELWGDGAPASLVQSAPAAIVPPPPGPGATPMAGPGAAPMAGPGAPLVAGPGAMPMAGPGAAPMAGPGAMRGPGPGAARPAVDAAGRPVAAARPAGPPVAAARPPGAPAGAPAAARPAAPQTPQPPVDDGTNTVPPQGQLQQCSPMQLYGRIAAGEQTGLLTLGLSDRTLSIHFRKGSPEFVDSSHAEDALGVSLLGARLLTAEQLQQAEGAKDRFGGDLLAALFGLGLLQPATAFTQLAQRALGILGKALRAESGTFSFEARDLPAQKAMPLGNRWALLSDQVRRMPTADLKRRLGYVLPMPIMKSGGRVPSSDLRLTPHEVRALSFIDGVRSLGQLLQDVPQDAEHLLRVAFLLKELNGVSFAAASRTQAAAAPPPAPGPTAAPGARPPGAAPTAGPGAPTRPSGSVPTVGPGAAGPGAPVAGPTAAPGAPAAGPGARPMAGPGAPVAGPGTAHGAPVAGPGARPMAGPGAPVAGPGATPMAGPGAPVAGPGATPMAGPGAPVAGPGAPVAGPGAFVAGPGAPVAGPGAAPRPAGAPPTGAAPVAGPGAARPGAAPMAGPGAAPRPPGAAPAGAAPAGAAPTAGPGARPPGAPAAAAPTAGPGAAPTAGPGARPAPPVVAAPAASGSAPGSDELPALRQLAATMKGQNHFQRLGLTEQTDGGAVKIAYFRLAKLYHPDTLPPGAPAELEKLKAEVFAYIGDAYRALSDDKNRAAYLEDLKNGGADGGVDVQAILQAEELFQKSCILVKARKYPEAVKMLSDAIALNAEEPEFYAWRGYARFLASPDKKAAQPEAFREIQAAIKRNERCAPAHYFLGVIAKLCGDAAGALKHFKRTVELQPDHIDAMREVRMASQKK</sequence>
<name>A0ABQ6QKM6_9BACT</name>
<organism evidence="6 7">
    <name type="scientific">Corallococcus caeni</name>
    <dbReference type="NCBI Taxonomy" id="3082388"/>
    <lineage>
        <taxon>Bacteria</taxon>
        <taxon>Pseudomonadati</taxon>
        <taxon>Myxococcota</taxon>
        <taxon>Myxococcia</taxon>
        <taxon>Myxococcales</taxon>
        <taxon>Cystobacterineae</taxon>
        <taxon>Myxococcaceae</taxon>
        <taxon>Corallococcus</taxon>
    </lineage>
</organism>
<feature type="compositionally biased region" description="Low complexity" evidence="4">
    <location>
        <begin position="635"/>
        <end position="651"/>
    </location>
</feature>
<keyword evidence="7" id="KW-1185">Reference proteome</keyword>
<evidence type="ECO:0000313" key="6">
    <source>
        <dbReference type="EMBL" id="GMU04539.1"/>
    </source>
</evidence>
<dbReference type="Pfam" id="PF00226">
    <property type="entry name" value="DnaJ"/>
    <property type="match status" value="1"/>
</dbReference>
<dbReference type="InterPro" id="IPR001623">
    <property type="entry name" value="DnaJ_domain"/>
</dbReference>
<comment type="caution">
    <text evidence="6">The sequence shown here is derived from an EMBL/GenBank/DDBJ whole genome shotgun (WGS) entry which is preliminary data.</text>
</comment>
<feature type="region of interest" description="Disordered" evidence="4">
    <location>
        <begin position="591"/>
        <end position="698"/>
    </location>
</feature>
<feature type="region of interest" description="Disordered" evidence="4">
    <location>
        <begin position="130"/>
        <end position="201"/>
    </location>
</feature>
<dbReference type="InterPro" id="IPR011990">
    <property type="entry name" value="TPR-like_helical_dom_sf"/>
</dbReference>
<dbReference type="CDD" id="cd06257">
    <property type="entry name" value="DnaJ"/>
    <property type="match status" value="1"/>
</dbReference>
<evidence type="ECO:0000256" key="4">
    <source>
        <dbReference type="SAM" id="MobiDB-lite"/>
    </source>
</evidence>
<evidence type="ECO:0000259" key="5">
    <source>
        <dbReference type="PROSITE" id="PS50076"/>
    </source>
</evidence>
<feature type="compositionally biased region" description="Pro residues" evidence="4">
    <location>
        <begin position="438"/>
        <end position="456"/>
    </location>
</feature>
<dbReference type="PRINTS" id="PR01863">
    <property type="entry name" value="APOPREGBCL2"/>
</dbReference>
<keyword evidence="1" id="KW-0677">Repeat</keyword>
<feature type="compositionally biased region" description="Low complexity" evidence="4">
    <location>
        <begin position="591"/>
        <end position="627"/>
    </location>
</feature>
<gene>
    <name evidence="6" type="ORF">ASNO1_07910</name>
</gene>
<reference evidence="6 7" key="1">
    <citation type="journal article" date="2024" name="Arch. Microbiol.">
        <title>Corallococcus caeni sp. nov., a novel myxobacterium isolated from activated sludge.</title>
        <authorList>
            <person name="Tomita S."/>
            <person name="Nakai R."/>
            <person name="Kuroda K."/>
            <person name="Kurashita H."/>
            <person name="Hatamoto M."/>
            <person name="Yamaguchi T."/>
            <person name="Narihiro T."/>
        </authorList>
    </citation>
    <scope>NUCLEOTIDE SEQUENCE [LARGE SCALE GENOMIC DNA]</scope>
    <source>
        <strain evidence="6 7">NO1</strain>
    </source>
</reference>
<dbReference type="Gene3D" id="1.25.40.10">
    <property type="entry name" value="Tetratricopeptide repeat domain"/>
    <property type="match status" value="1"/>
</dbReference>
<dbReference type="EMBL" id="BTTX01000001">
    <property type="protein sequence ID" value="GMU04539.1"/>
    <property type="molecule type" value="Genomic_DNA"/>
</dbReference>
<feature type="compositionally biased region" description="Low complexity" evidence="4">
    <location>
        <begin position="457"/>
        <end position="552"/>
    </location>
</feature>
<dbReference type="InterPro" id="IPR013278">
    <property type="entry name" value="Apop_reg_Bcl2"/>
</dbReference>